<organism evidence="2 3">
    <name type="scientific">Didymella rabiei</name>
    <name type="common">Chickpea ascochyta blight fungus</name>
    <name type="synonym">Mycosphaerella rabiei</name>
    <dbReference type="NCBI Taxonomy" id="5454"/>
    <lineage>
        <taxon>Eukaryota</taxon>
        <taxon>Fungi</taxon>
        <taxon>Dikarya</taxon>
        <taxon>Ascomycota</taxon>
        <taxon>Pezizomycotina</taxon>
        <taxon>Dothideomycetes</taxon>
        <taxon>Pleosporomycetidae</taxon>
        <taxon>Pleosporales</taxon>
        <taxon>Pleosporineae</taxon>
        <taxon>Didymellaceae</taxon>
        <taxon>Ascochyta</taxon>
    </lineage>
</organism>
<keyword evidence="3" id="KW-1185">Reference proteome</keyword>
<feature type="compositionally biased region" description="Low complexity" evidence="1">
    <location>
        <begin position="1"/>
        <end position="18"/>
    </location>
</feature>
<evidence type="ECO:0000256" key="1">
    <source>
        <dbReference type="SAM" id="MobiDB-lite"/>
    </source>
</evidence>
<protein>
    <submittedName>
        <fullName evidence="2">Uncharacterized protein</fullName>
    </submittedName>
</protein>
<name>A0A163JVW2_DIDRA</name>
<evidence type="ECO:0000313" key="3">
    <source>
        <dbReference type="Proteomes" id="UP000076837"/>
    </source>
</evidence>
<gene>
    <name evidence="2" type="ORF">ST47_g2314</name>
</gene>
<accession>A0A163JVW2</accession>
<feature type="compositionally biased region" description="Pro residues" evidence="1">
    <location>
        <begin position="19"/>
        <end position="33"/>
    </location>
</feature>
<dbReference type="EMBL" id="JYNV01000103">
    <property type="protein sequence ID" value="KZM26631.1"/>
    <property type="molecule type" value="Genomic_DNA"/>
</dbReference>
<comment type="caution">
    <text evidence="2">The sequence shown here is derived from an EMBL/GenBank/DDBJ whole genome shotgun (WGS) entry which is preliminary data.</text>
</comment>
<sequence>MAASKAPAAPMARAMPSSPTFPGPPGSVGPQGLPVPPVETLEQRIYDLLAPFREADIDADGSIDLPSRKSECKALILCGKYSNTLCIMQLLTRTPENIAFIIRHNQTGYGKHIESNDVSFAAKSWADRITGSGFVGICIFVNGNGFSHTVLRTTMAKGENVVDKLFEKTDELLQPFFPDI</sequence>
<proteinExistence type="predicted"/>
<reference evidence="2 3" key="1">
    <citation type="journal article" date="2016" name="Sci. Rep.">
        <title>Draft genome sequencing and secretome analysis of fungal phytopathogen Ascochyta rabiei provides insight into the necrotrophic effector repertoire.</title>
        <authorList>
            <person name="Verma S."/>
            <person name="Gazara R.K."/>
            <person name="Nizam S."/>
            <person name="Parween S."/>
            <person name="Chattopadhyay D."/>
            <person name="Verma P.K."/>
        </authorList>
    </citation>
    <scope>NUCLEOTIDE SEQUENCE [LARGE SCALE GENOMIC DNA]</scope>
    <source>
        <strain evidence="2 3">ArDII</strain>
    </source>
</reference>
<feature type="region of interest" description="Disordered" evidence="1">
    <location>
        <begin position="1"/>
        <end position="33"/>
    </location>
</feature>
<dbReference type="AlphaFoldDB" id="A0A163JVW2"/>
<evidence type="ECO:0000313" key="2">
    <source>
        <dbReference type="EMBL" id="KZM26631.1"/>
    </source>
</evidence>
<dbReference type="Proteomes" id="UP000076837">
    <property type="component" value="Unassembled WGS sequence"/>
</dbReference>